<keyword evidence="4" id="KW-0521">NADP</keyword>
<gene>
    <name evidence="7" type="ORF">EDD80_103180</name>
</gene>
<organism evidence="7 8">
    <name type="scientific">Anseongella ginsenosidimutans</name>
    <dbReference type="NCBI Taxonomy" id="496056"/>
    <lineage>
        <taxon>Bacteria</taxon>
        <taxon>Pseudomonadati</taxon>
        <taxon>Bacteroidota</taxon>
        <taxon>Sphingobacteriia</taxon>
        <taxon>Sphingobacteriales</taxon>
        <taxon>Sphingobacteriaceae</taxon>
        <taxon>Anseongella</taxon>
    </lineage>
</organism>
<dbReference type="PANTHER" id="PTHR44154">
    <property type="entry name" value="QUINONE OXIDOREDUCTASE"/>
    <property type="match status" value="1"/>
</dbReference>
<dbReference type="CDD" id="cd05289">
    <property type="entry name" value="MDR_like_2"/>
    <property type="match status" value="1"/>
</dbReference>
<keyword evidence="3" id="KW-0963">Cytoplasm</keyword>
<comment type="subunit">
    <text evidence="2">Homotetramer.</text>
</comment>
<evidence type="ECO:0000256" key="1">
    <source>
        <dbReference type="ARBA" id="ARBA00004496"/>
    </source>
</evidence>
<evidence type="ECO:0000256" key="4">
    <source>
        <dbReference type="ARBA" id="ARBA00022857"/>
    </source>
</evidence>
<sequence length="326" mass="34609">MEQMEQDRMNAALFYRFGPADVLRVENTARPAIGEKDVLIRVVAAGLNPVDTKIRAGTHISCKDLVLPAVPGKEVSGRVAALGGQVSGLVPGDPVFAFLPSNGGFAGFASADASLVVKKPENVPFETAASVSLAGMTACQAIHEHLELAAGEHVLIQAAAGGVGHLAVQFAKMAGARVSGTASGDNAPFLVKMGADQPIDYKTEKFEEKAAGVDAVLDAMGGEVLYRSISCVKPGGRVVCLPSFTKNDPKAIALARERNVRLIWPMMHPERDQLLLIAKLLEEGKLQVEIHNKFPLEKIVEANQAMESHGTRGKNVIIINESHPLS</sequence>
<dbReference type="InterPro" id="IPR020843">
    <property type="entry name" value="ER"/>
</dbReference>
<dbReference type="InterPro" id="IPR036291">
    <property type="entry name" value="NAD(P)-bd_dom_sf"/>
</dbReference>
<dbReference type="AlphaFoldDB" id="A0A4R3KSV9"/>
<dbReference type="Gene3D" id="3.90.180.10">
    <property type="entry name" value="Medium-chain alcohol dehydrogenases, catalytic domain"/>
    <property type="match status" value="1"/>
</dbReference>
<dbReference type="GO" id="GO:0003723">
    <property type="term" value="F:RNA binding"/>
    <property type="evidence" value="ECO:0007669"/>
    <property type="project" value="UniProtKB-KW"/>
</dbReference>
<dbReference type="Pfam" id="PF13602">
    <property type="entry name" value="ADH_zinc_N_2"/>
    <property type="match status" value="1"/>
</dbReference>
<dbReference type="PANTHER" id="PTHR44154:SF1">
    <property type="entry name" value="QUINONE OXIDOREDUCTASE"/>
    <property type="match status" value="1"/>
</dbReference>
<dbReference type="GO" id="GO:0008270">
    <property type="term" value="F:zinc ion binding"/>
    <property type="evidence" value="ECO:0007669"/>
    <property type="project" value="InterPro"/>
</dbReference>
<dbReference type="InterPro" id="IPR002364">
    <property type="entry name" value="Quin_OxRdtase/zeta-crystal_CS"/>
</dbReference>
<dbReference type="SMART" id="SM00829">
    <property type="entry name" value="PKS_ER"/>
    <property type="match status" value="1"/>
</dbReference>
<keyword evidence="5" id="KW-0694">RNA-binding</keyword>
<dbReference type="PROSITE" id="PS01162">
    <property type="entry name" value="QOR_ZETA_CRYSTAL"/>
    <property type="match status" value="1"/>
</dbReference>
<evidence type="ECO:0000313" key="8">
    <source>
        <dbReference type="Proteomes" id="UP000295807"/>
    </source>
</evidence>
<dbReference type="GO" id="GO:0016491">
    <property type="term" value="F:oxidoreductase activity"/>
    <property type="evidence" value="ECO:0007669"/>
    <property type="project" value="InterPro"/>
</dbReference>
<accession>A0A4R3KSV9</accession>
<evidence type="ECO:0000256" key="3">
    <source>
        <dbReference type="ARBA" id="ARBA00022490"/>
    </source>
</evidence>
<name>A0A4R3KSV9_9SPHI</name>
<proteinExistence type="predicted"/>
<evidence type="ECO:0000313" key="7">
    <source>
        <dbReference type="EMBL" id="TCS88316.1"/>
    </source>
</evidence>
<dbReference type="SUPFAM" id="SSF51735">
    <property type="entry name" value="NAD(P)-binding Rossmann-fold domains"/>
    <property type="match status" value="1"/>
</dbReference>
<dbReference type="InterPro" id="IPR051603">
    <property type="entry name" value="Zinc-ADH_QOR/CCCR"/>
</dbReference>
<comment type="subcellular location">
    <subcellularLocation>
        <location evidence="1">Cytoplasm</location>
    </subcellularLocation>
</comment>
<dbReference type="Proteomes" id="UP000295807">
    <property type="component" value="Unassembled WGS sequence"/>
</dbReference>
<dbReference type="EMBL" id="SMAD01000003">
    <property type="protein sequence ID" value="TCS88316.1"/>
    <property type="molecule type" value="Genomic_DNA"/>
</dbReference>
<keyword evidence="8" id="KW-1185">Reference proteome</keyword>
<dbReference type="SUPFAM" id="SSF50129">
    <property type="entry name" value="GroES-like"/>
    <property type="match status" value="1"/>
</dbReference>
<dbReference type="InterPro" id="IPR013154">
    <property type="entry name" value="ADH-like_N"/>
</dbReference>
<evidence type="ECO:0000256" key="5">
    <source>
        <dbReference type="ARBA" id="ARBA00022884"/>
    </source>
</evidence>
<dbReference type="Pfam" id="PF08240">
    <property type="entry name" value="ADH_N"/>
    <property type="match status" value="1"/>
</dbReference>
<dbReference type="Gene3D" id="3.40.50.720">
    <property type="entry name" value="NAD(P)-binding Rossmann-like Domain"/>
    <property type="match status" value="1"/>
</dbReference>
<dbReference type="InterPro" id="IPR011032">
    <property type="entry name" value="GroES-like_sf"/>
</dbReference>
<comment type="caution">
    <text evidence="7">The sequence shown here is derived from an EMBL/GenBank/DDBJ whole genome shotgun (WGS) entry which is preliminary data.</text>
</comment>
<protein>
    <submittedName>
        <fullName evidence="7">NADPH:quinone reductase-like Zn-dependent oxidoreductase</fullName>
    </submittedName>
</protein>
<evidence type="ECO:0000256" key="2">
    <source>
        <dbReference type="ARBA" id="ARBA00011881"/>
    </source>
</evidence>
<feature type="domain" description="Enoyl reductase (ER)" evidence="6">
    <location>
        <begin position="18"/>
        <end position="317"/>
    </location>
</feature>
<evidence type="ECO:0000259" key="6">
    <source>
        <dbReference type="SMART" id="SM00829"/>
    </source>
</evidence>
<dbReference type="GO" id="GO:0005737">
    <property type="term" value="C:cytoplasm"/>
    <property type="evidence" value="ECO:0007669"/>
    <property type="project" value="UniProtKB-SubCell"/>
</dbReference>
<reference evidence="7 8" key="1">
    <citation type="submission" date="2019-03" db="EMBL/GenBank/DDBJ databases">
        <title>Genomic Encyclopedia of Type Strains, Phase IV (KMG-IV): sequencing the most valuable type-strain genomes for metagenomic binning, comparative biology and taxonomic classification.</title>
        <authorList>
            <person name="Goeker M."/>
        </authorList>
    </citation>
    <scope>NUCLEOTIDE SEQUENCE [LARGE SCALE GENOMIC DNA]</scope>
    <source>
        <strain evidence="7 8">DSM 21100</strain>
    </source>
</reference>